<evidence type="ECO:0000313" key="2">
    <source>
        <dbReference type="Proteomes" id="UP000539313"/>
    </source>
</evidence>
<organism evidence="1 2">
    <name type="scientific">Thermomonospora cellulosilytica</name>
    <dbReference type="NCBI Taxonomy" id="1411118"/>
    <lineage>
        <taxon>Bacteria</taxon>
        <taxon>Bacillati</taxon>
        <taxon>Actinomycetota</taxon>
        <taxon>Actinomycetes</taxon>
        <taxon>Streptosporangiales</taxon>
        <taxon>Thermomonosporaceae</taxon>
        <taxon>Thermomonospora</taxon>
    </lineage>
</organism>
<proteinExistence type="predicted"/>
<dbReference type="AlphaFoldDB" id="A0A7W3MXJ0"/>
<gene>
    <name evidence="1" type="ORF">HNR21_002563</name>
</gene>
<keyword evidence="2" id="KW-1185">Reference proteome</keyword>
<comment type="caution">
    <text evidence="1">The sequence shown here is derived from an EMBL/GenBank/DDBJ whole genome shotgun (WGS) entry which is preliminary data.</text>
</comment>
<accession>A0A7W3MXJ0</accession>
<dbReference type="RefSeq" id="WP_182705364.1">
    <property type="nucleotide sequence ID" value="NZ_JACJII010000001.1"/>
</dbReference>
<dbReference type="EMBL" id="JACJII010000001">
    <property type="protein sequence ID" value="MBA9003681.1"/>
    <property type="molecule type" value="Genomic_DNA"/>
</dbReference>
<evidence type="ECO:0000313" key="1">
    <source>
        <dbReference type="EMBL" id="MBA9003681.1"/>
    </source>
</evidence>
<dbReference type="Proteomes" id="UP000539313">
    <property type="component" value="Unassembled WGS sequence"/>
</dbReference>
<protein>
    <submittedName>
        <fullName evidence="1">Uncharacterized protein</fullName>
    </submittedName>
</protein>
<sequence length="88" mass="9581">MKPEDVPAELVDLLADTVGVLTEREARRGLAAVLPAHEAAVIARAADEIAQGFILADDDPFDQANNAVRDVVRHLRVRADRIARGETR</sequence>
<name>A0A7W3MXJ0_9ACTN</name>
<reference evidence="1 2" key="1">
    <citation type="submission" date="2020-08" db="EMBL/GenBank/DDBJ databases">
        <title>Sequencing the genomes of 1000 actinobacteria strains.</title>
        <authorList>
            <person name="Klenk H.-P."/>
        </authorList>
    </citation>
    <scope>NUCLEOTIDE SEQUENCE [LARGE SCALE GENOMIC DNA]</scope>
    <source>
        <strain evidence="1 2">DSM 45823</strain>
    </source>
</reference>